<dbReference type="GO" id="GO:0032259">
    <property type="term" value="P:methylation"/>
    <property type="evidence" value="ECO:0007669"/>
    <property type="project" value="UniProtKB-KW"/>
</dbReference>
<dbReference type="GO" id="GO:0008168">
    <property type="term" value="F:methyltransferase activity"/>
    <property type="evidence" value="ECO:0007669"/>
    <property type="project" value="UniProtKB-KW"/>
</dbReference>
<dbReference type="Proteomes" id="UP001204142">
    <property type="component" value="Unassembled WGS sequence"/>
</dbReference>
<keyword evidence="1" id="KW-0489">Methyltransferase</keyword>
<reference evidence="1 2" key="1">
    <citation type="submission" date="2022-07" db="EMBL/GenBank/DDBJ databases">
        <authorList>
            <person name="Xamxidin M."/>
            <person name="Wu M."/>
        </authorList>
    </citation>
    <scope>NUCLEOTIDE SEQUENCE [LARGE SCALE GENOMIC DNA]</scope>
    <source>
        <strain evidence="1 2">NBRC 111650</strain>
    </source>
</reference>
<dbReference type="Pfam" id="PF13489">
    <property type="entry name" value="Methyltransf_23"/>
    <property type="match status" value="1"/>
</dbReference>
<dbReference type="InterPro" id="IPR029063">
    <property type="entry name" value="SAM-dependent_MTases_sf"/>
</dbReference>
<dbReference type="RefSeq" id="WP_256765540.1">
    <property type="nucleotide sequence ID" value="NZ_JANIGO010000006.1"/>
</dbReference>
<gene>
    <name evidence="1" type="ORF">NQT62_14940</name>
</gene>
<evidence type="ECO:0000313" key="2">
    <source>
        <dbReference type="Proteomes" id="UP001204142"/>
    </source>
</evidence>
<sequence length="245" mass="27882">MRKYDADFEHCPQCGFLRAHNPHWLEEAYSSAIADADTGLIRRNISIAAKVAGILYFVVDTKQSQNIYLDAAGGYGTLTRMMRDIGFNFFWSDKYCENILAKGFEYQREMGNCYAVTAMEVMEHLVDPVSFVEEAIASVNADLFIFTTELYSGGPPQPDKWWYYAFPTGQHIGFFQQRTLEAIAHRLGLYVISANGIHAFSRQPLSWWKFAFATHPIWSRILVPFISRSIGSLTTPDHQKLIGTI</sequence>
<dbReference type="SUPFAM" id="SSF53335">
    <property type="entry name" value="S-adenosyl-L-methionine-dependent methyltransferases"/>
    <property type="match status" value="1"/>
</dbReference>
<keyword evidence="2" id="KW-1185">Reference proteome</keyword>
<dbReference type="EMBL" id="JANIGO010000006">
    <property type="protein sequence ID" value="MCQ8897736.1"/>
    <property type="molecule type" value="Genomic_DNA"/>
</dbReference>
<proteinExistence type="predicted"/>
<dbReference type="Gene3D" id="3.40.50.150">
    <property type="entry name" value="Vaccinia Virus protein VP39"/>
    <property type="match status" value="1"/>
</dbReference>
<keyword evidence="1" id="KW-0808">Transferase</keyword>
<organism evidence="1 2">
    <name type="scientific">Limnobacter humi</name>
    <dbReference type="NCBI Taxonomy" id="1778671"/>
    <lineage>
        <taxon>Bacteria</taxon>
        <taxon>Pseudomonadati</taxon>
        <taxon>Pseudomonadota</taxon>
        <taxon>Betaproteobacteria</taxon>
        <taxon>Burkholderiales</taxon>
        <taxon>Burkholderiaceae</taxon>
        <taxon>Limnobacter</taxon>
    </lineage>
</organism>
<name>A0ABT1WJP5_9BURK</name>
<accession>A0ABT1WJP5</accession>
<comment type="caution">
    <text evidence="1">The sequence shown here is derived from an EMBL/GenBank/DDBJ whole genome shotgun (WGS) entry which is preliminary data.</text>
</comment>
<protein>
    <submittedName>
        <fullName evidence="1">Class I SAM-dependent methyltransferase</fullName>
    </submittedName>
</protein>
<evidence type="ECO:0000313" key="1">
    <source>
        <dbReference type="EMBL" id="MCQ8897736.1"/>
    </source>
</evidence>